<evidence type="ECO:0000256" key="1">
    <source>
        <dbReference type="ARBA" id="ARBA00007529"/>
    </source>
</evidence>
<dbReference type="STRING" id="391625.PPSIR1_14150"/>
<name>A6G915_9BACT</name>
<dbReference type="AlphaFoldDB" id="A6G915"/>
<dbReference type="Proteomes" id="UP000005801">
    <property type="component" value="Unassembled WGS sequence"/>
</dbReference>
<dbReference type="SUPFAM" id="SSF54506">
    <property type="entry name" value="Diaminopimelate epimerase-like"/>
    <property type="match status" value="1"/>
</dbReference>
<comment type="caution">
    <text evidence="2">The sequence shown here is derived from an EMBL/GenBank/DDBJ whole genome shotgun (WGS) entry which is preliminary data.</text>
</comment>
<evidence type="ECO:0000313" key="2">
    <source>
        <dbReference type="EMBL" id="EDM77701.1"/>
    </source>
</evidence>
<dbReference type="RefSeq" id="WP_006973210.1">
    <property type="nucleotide sequence ID" value="NZ_ABCS01000042.1"/>
</dbReference>
<reference evidence="2 3" key="1">
    <citation type="submission" date="2007-06" db="EMBL/GenBank/DDBJ databases">
        <authorList>
            <person name="Shimkets L."/>
            <person name="Ferriera S."/>
            <person name="Johnson J."/>
            <person name="Kravitz S."/>
            <person name="Beeson K."/>
            <person name="Sutton G."/>
            <person name="Rogers Y.-H."/>
            <person name="Friedman R."/>
            <person name="Frazier M."/>
            <person name="Venter J.C."/>
        </authorList>
    </citation>
    <scope>NUCLEOTIDE SEQUENCE [LARGE SCALE GENOMIC DNA]</scope>
    <source>
        <strain evidence="2 3">SIR-1</strain>
    </source>
</reference>
<proteinExistence type="inferred from homology"/>
<sequence length="346" mass="36718">MPTKMRPTNAMAFIDSHTEGEPTRVVFDGIPDLGVTSIAERSRALRESHGWLRAAIVDEPRGYPALVGALLLPPSPDFVPTLAPRAAAAVVYVNNVSTLPMCVHASIGVARTLAQLGRAPEGVWPEPLALETPAGEVAVRIETDGWITVTNVPAYRSRAAVAVETSRGTVRGDVAWGGNWFFIVEEPPVPVAAEHIPALTELCLEIRAALDAAGVRGDQGEFIDHVQLCGPSTGTSPSADSRNFVLCPGGEYDRSACGTGTSARMACLHADGRLGPGQRWVQEGITGSCFVGSVEPCEALAPGCGAPCVRPQVRGRAWVTAEGKLLFDPRDDRHGRPTRTPPEVQR</sequence>
<evidence type="ECO:0008006" key="4">
    <source>
        <dbReference type="Google" id="ProtNLM"/>
    </source>
</evidence>
<dbReference type="EMBL" id="ABCS01000042">
    <property type="protein sequence ID" value="EDM77701.1"/>
    <property type="molecule type" value="Genomic_DNA"/>
</dbReference>
<protein>
    <recommendedName>
        <fullName evidence="4">Proline racemase</fullName>
    </recommendedName>
</protein>
<dbReference type="PANTHER" id="PTHR33442">
    <property type="entry name" value="TRANS-3-HYDROXY-L-PROLINE DEHYDRATASE"/>
    <property type="match status" value="1"/>
</dbReference>
<dbReference type="SFLD" id="SFLDS00028">
    <property type="entry name" value="Proline_Racemase"/>
    <property type="match status" value="1"/>
</dbReference>
<organism evidence="2 3">
    <name type="scientific">Plesiocystis pacifica SIR-1</name>
    <dbReference type="NCBI Taxonomy" id="391625"/>
    <lineage>
        <taxon>Bacteria</taxon>
        <taxon>Pseudomonadati</taxon>
        <taxon>Myxococcota</taxon>
        <taxon>Polyangia</taxon>
        <taxon>Nannocystales</taxon>
        <taxon>Nannocystaceae</taxon>
        <taxon>Plesiocystis</taxon>
    </lineage>
</organism>
<evidence type="ECO:0000313" key="3">
    <source>
        <dbReference type="Proteomes" id="UP000005801"/>
    </source>
</evidence>
<dbReference type="PANTHER" id="PTHR33442:SF1">
    <property type="entry name" value="TRANS-3-HYDROXY-L-PROLINE DEHYDRATASE"/>
    <property type="match status" value="1"/>
</dbReference>
<accession>A6G915</accession>
<dbReference type="eggNOG" id="COG3938">
    <property type="taxonomic scope" value="Bacteria"/>
</dbReference>
<dbReference type="PIRSF" id="PIRSF029792">
    <property type="entry name" value="Pro_racemase"/>
    <property type="match status" value="1"/>
</dbReference>
<dbReference type="InterPro" id="IPR008794">
    <property type="entry name" value="Pro_racemase_fam"/>
</dbReference>
<keyword evidence="3" id="KW-1185">Reference proteome</keyword>
<dbReference type="Pfam" id="PF05544">
    <property type="entry name" value="Pro_racemase"/>
    <property type="match status" value="1"/>
</dbReference>
<comment type="similarity">
    <text evidence="1">Belongs to the proline racemase family.</text>
</comment>
<dbReference type="Gene3D" id="3.10.310.10">
    <property type="entry name" value="Diaminopimelate Epimerase, Chain A, domain 1"/>
    <property type="match status" value="2"/>
</dbReference>
<gene>
    <name evidence="2" type="ORF">PPSIR1_14150</name>
</gene>